<dbReference type="STRING" id="1618345.UT18_C0009G0024"/>
<dbReference type="GO" id="GO:0005737">
    <property type="term" value="C:cytoplasm"/>
    <property type="evidence" value="ECO:0007669"/>
    <property type="project" value="UniProtKB-ARBA"/>
</dbReference>
<dbReference type="AlphaFoldDB" id="A0A0G0LRT1"/>
<dbReference type="FunFam" id="3.30.1490.10:FF:000001">
    <property type="entry name" value="30S ribosomal protein S8"/>
    <property type="match status" value="1"/>
</dbReference>
<dbReference type="GO" id="GO:0005840">
    <property type="term" value="C:ribosome"/>
    <property type="evidence" value="ECO:0007669"/>
    <property type="project" value="UniProtKB-KW"/>
</dbReference>
<accession>A0A0G0LRT1</accession>
<dbReference type="InterPro" id="IPR035987">
    <property type="entry name" value="Ribosomal_uS8_sf"/>
</dbReference>
<dbReference type="Pfam" id="PF00410">
    <property type="entry name" value="Ribosomal_S8"/>
    <property type="match status" value="1"/>
</dbReference>
<reference evidence="8" key="1">
    <citation type="journal article" date="2015" name="Nature">
        <title>rRNA introns, odd ribosomes, and small enigmatic genomes across a large radiation of phyla.</title>
        <authorList>
            <person name="Brown C.T."/>
            <person name="Hug L.A."/>
            <person name="Thomas B.C."/>
            <person name="Sharon I."/>
            <person name="Castelle C.J."/>
            <person name="Singh A."/>
            <person name="Wilkins M.J."/>
            <person name="Williams K.H."/>
            <person name="Banfield J.F."/>
        </authorList>
    </citation>
    <scope>NUCLEOTIDE SEQUENCE [LARGE SCALE GENOMIC DNA]</scope>
</reference>
<dbReference type="Proteomes" id="UP000034207">
    <property type="component" value="Unassembled WGS sequence"/>
</dbReference>
<evidence type="ECO:0000256" key="4">
    <source>
        <dbReference type="ARBA" id="ARBA00022980"/>
    </source>
</evidence>
<comment type="caution">
    <text evidence="8">The sequence shown here is derived from an EMBL/GenBank/DDBJ whole genome shotgun (WGS) entry which is preliminary data.</text>
</comment>
<comment type="subunit">
    <text evidence="7">Part of the 30S ribosomal subunit. Contacts proteins S5 and S12.</text>
</comment>
<evidence type="ECO:0000256" key="6">
    <source>
        <dbReference type="ARBA" id="ARBA00035258"/>
    </source>
</evidence>
<dbReference type="GO" id="GO:0019843">
    <property type="term" value="F:rRNA binding"/>
    <property type="evidence" value="ECO:0007669"/>
    <property type="project" value="UniProtKB-UniRule"/>
</dbReference>
<protein>
    <recommendedName>
        <fullName evidence="6 7">Small ribosomal subunit protein uS8</fullName>
    </recommendedName>
</protein>
<keyword evidence="2 7" id="KW-0699">rRNA-binding</keyword>
<dbReference type="GO" id="GO:0006412">
    <property type="term" value="P:translation"/>
    <property type="evidence" value="ECO:0007669"/>
    <property type="project" value="UniProtKB-UniRule"/>
</dbReference>
<sequence>MAVSDPIADMLTRIRNALKVRKAIVALPSSKMKMDILSILKKRGFIADFKEISKEGFKEIEIELKYESDGRTPVITETSRISKPGRRVYSKKDDIPRVMQGRGIIVMSTSKGIMSGDDAKKEGLGGEVLLKAW</sequence>
<dbReference type="FunFam" id="3.30.1370.30:FF:000002">
    <property type="entry name" value="30S ribosomal protein S8"/>
    <property type="match status" value="1"/>
</dbReference>
<keyword evidence="5 7" id="KW-0687">Ribonucleoprotein</keyword>
<evidence type="ECO:0000256" key="3">
    <source>
        <dbReference type="ARBA" id="ARBA00022884"/>
    </source>
</evidence>
<dbReference type="GO" id="GO:1990904">
    <property type="term" value="C:ribonucleoprotein complex"/>
    <property type="evidence" value="ECO:0007669"/>
    <property type="project" value="UniProtKB-KW"/>
</dbReference>
<keyword evidence="3 7" id="KW-0694">RNA-binding</keyword>
<evidence type="ECO:0000256" key="5">
    <source>
        <dbReference type="ARBA" id="ARBA00023274"/>
    </source>
</evidence>
<dbReference type="HAMAP" id="MF_01302_B">
    <property type="entry name" value="Ribosomal_uS8_B"/>
    <property type="match status" value="1"/>
</dbReference>
<dbReference type="PANTHER" id="PTHR11758">
    <property type="entry name" value="40S RIBOSOMAL PROTEIN S15A"/>
    <property type="match status" value="1"/>
</dbReference>
<evidence type="ECO:0000313" key="8">
    <source>
        <dbReference type="EMBL" id="KKQ94613.1"/>
    </source>
</evidence>
<evidence type="ECO:0000313" key="9">
    <source>
        <dbReference type="Proteomes" id="UP000034207"/>
    </source>
</evidence>
<organism evidence="8 9">
    <name type="scientific">candidate division CPR2 bacterium GW2011_GWC2_39_10</name>
    <dbReference type="NCBI Taxonomy" id="1618345"/>
    <lineage>
        <taxon>Bacteria</taxon>
        <taxon>Bacteria division CPR2</taxon>
    </lineage>
</organism>
<dbReference type="Gene3D" id="3.30.1370.30">
    <property type="match status" value="1"/>
</dbReference>
<evidence type="ECO:0000256" key="2">
    <source>
        <dbReference type="ARBA" id="ARBA00022730"/>
    </source>
</evidence>
<dbReference type="NCBIfam" id="NF001109">
    <property type="entry name" value="PRK00136.1"/>
    <property type="match status" value="1"/>
</dbReference>
<name>A0A0G0LRT1_UNCC2</name>
<dbReference type="SUPFAM" id="SSF56047">
    <property type="entry name" value="Ribosomal protein S8"/>
    <property type="match status" value="1"/>
</dbReference>
<dbReference type="PATRIC" id="fig|1618345.3.peg.562"/>
<dbReference type="EMBL" id="LBVV01000009">
    <property type="protein sequence ID" value="KKQ94613.1"/>
    <property type="molecule type" value="Genomic_DNA"/>
</dbReference>
<proteinExistence type="inferred from homology"/>
<evidence type="ECO:0000256" key="7">
    <source>
        <dbReference type="HAMAP-Rule" id="MF_01302"/>
    </source>
</evidence>
<evidence type="ECO:0000256" key="1">
    <source>
        <dbReference type="ARBA" id="ARBA00006471"/>
    </source>
</evidence>
<comment type="function">
    <text evidence="7">One of the primary rRNA binding proteins, it binds directly to 16S rRNA central domain where it helps coordinate assembly of the platform of the 30S subunit.</text>
</comment>
<dbReference type="Gene3D" id="3.30.1490.10">
    <property type="match status" value="1"/>
</dbReference>
<gene>
    <name evidence="7" type="primary">rpsH</name>
    <name evidence="8" type="ORF">UT18_C0009G0024</name>
</gene>
<dbReference type="GO" id="GO:0003735">
    <property type="term" value="F:structural constituent of ribosome"/>
    <property type="evidence" value="ECO:0007669"/>
    <property type="project" value="InterPro"/>
</dbReference>
<keyword evidence="4 7" id="KW-0689">Ribosomal protein</keyword>
<comment type="similarity">
    <text evidence="1 7">Belongs to the universal ribosomal protein uS8 family.</text>
</comment>
<dbReference type="InterPro" id="IPR000630">
    <property type="entry name" value="Ribosomal_uS8"/>
</dbReference>